<evidence type="ECO:0000313" key="1">
    <source>
        <dbReference type="EMBL" id="KAJ4484191.1"/>
    </source>
</evidence>
<proteinExistence type="predicted"/>
<evidence type="ECO:0000313" key="2">
    <source>
        <dbReference type="Proteomes" id="UP001150238"/>
    </source>
</evidence>
<gene>
    <name evidence="1" type="ORF">C8J55DRAFT_548633</name>
</gene>
<dbReference type="AlphaFoldDB" id="A0A9W9AJ87"/>
<sequence>MSIRALRYLQKNPPEVKADERILHFYYIHPSSTRPLKQPLAVKESLPTANGITGHKYFEQVFSETHLPNGSFVFFRHVHKYAPNNELLLLFLKHYSAAPTFLRATFHPGSTDNCICIHHVAVFAFTSSGVPRSISQSDEEVMMRQFSALSQAPSQITLTISYIATRTYFLANRRTVYFYYVHPDFPFPLRQPLSFELSPQVAHHPRPWISSFLIAIQQSAYQPAGAIAPMLACLAVDEVGRNTEIIMLSMHQGPPYAISPCNNASTCTRSTDTCYSITHAFGIAIDSEGHLRDVDVGDQWVLWNWFRRSITIAGLRLDMGRKWPGITPRSGAEYWPVVHTGSGTSVKLLATPFTHCWCPREYNGKDTMSR</sequence>
<reference evidence="1" key="2">
    <citation type="journal article" date="2023" name="Proc. Natl. Acad. Sci. U.S.A.">
        <title>A global phylogenomic analysis of the shiitake genus Lentinula.</title>
        <authorList>
            <person name="Sierra-Patev S."/>
            <person name="Min B."/>
            <person name="Naranjo-Ortiz M."/>
            <person name="Looney B."/>
            <person name="Konkel Z."/>
            <person name="Slot J.C."/>
            <person name="Sakamoto Y."/>
            <person name="Steenwyk J.L."/>
            <person name="Rokas A."/>
            <person name="Carro J."/>
            <person name="Camarero S."/>
            <person name="Ferreira P."/>
            <person name="Molpeceres G."/>
            <person name="Ruiz-Duenas F.J."/>
            <person name="Serrano A."/>
            <person name="Henrissat B."/>
            <person name="Drula E."/>
            <person name="Hughes K.W."/>
            <person name="Mata J.L."/>
            <person name="Ishikawa N.K."/>
            <person name="Vargas-Isla R."/>
            <person name="Ushijima S."/>
            <person name="Smith C.A."/>
            <person name="Donoghue J."/>
            <person name="Ahrendt S."/>
            <person name="Andreopoulos W."/>
            <person name="He G."/>
            <person name="LaButti K."/>
            <person name="Lipzen A."/>
            <person name="Ng V."/>
            <person name="Riley R."/>
            <person name="Sandor L."/>
            <person name="Barry K."/>
            <person name="Martinez A.T."/>
            <person name="Xiao Y."/>
            <person name="Gibbons J.G."/>
            <person name="Terashima K."/>
            <person name="Grigoriev I.V."/>
            <person name="Hibbett D."/>
        </authorList>
    </citation>
    <scope>NUCLEOTIDE SEQUENCE</scope>
    <source>
        <strain evidence="1">Sp2 HRB7682 ss15</strain>
    </source>
</reference>
<name>A0A9W9AJ87_9AGAR</name>
<reference evidence="1" key="1">
    <citation type="submission" date="2022-08" db="EMBL/GenBank/DDBJ databases">
        <authorList>
            <consortium name="DOE Joint Genome Institute"/>
            <person name="Min B."/>
            <person name="Riley R."/>
            <person name="Sierra-Patev S."/>
            <person name="Naranjo-Ortiz M."/>
            <person name="Looney B."/>
            <person name="Konkel Z."/>
            <person name="Slot J.C."/>
            <person name="Sakamoto Y."/>
            <person name="Steenwyk J.L."/>
            <person name="Rokas A."/>
            <person name="Carro J."/>
            <person name="Camarero S."/>
            <person name="Ferreira P."/>
            <person name="Molpeceres G."/>
            <person name="Ruiz-Duenas F.J."/>
            <person name="Serrano A."/>
            <person name="Henrissat B."/>
            <person name="Drula E."/>
            <person name="Hughes K.W."/>
            <person name="Mata J.L."/>
            <person name="Ishikawa N.K."/>
            <person name="Vargas-Isla R."/>
            <person name="Ushijima S."/>
            <person name="Smith C.A."/>
            <person name="Ahrendt S."/>
            <person name="Andreopoulos W."/>
            <person name="He G."/>
            <person name="Labutti K."/>
            <person name="Lipzen A."/>
            <person name="Ng V."/>
            <person name="Sandor L."/>
            <person name="Barry K."/>
            <person name="Martinez A.T."/>
            <person name="Xiao Y."/>
            <person name="Gibbons J.G."/>
            <person name="Terashima K."/>
            <person name="Hibbett D.S."/>
            <person name="Grigoriev I.V."/>
        </authorList>
    </citation>
    <scope>NUCLEOTIDE SEQUENCE</scope>
    <source>
        <strain evidence="1">Sp2 HRB7682 ss15</strain>
    </source>
</reference>
<comment type="caution">
    <text evidence="1">The sequence shown here is derived from an EMBL/GenBank/DDBJ whole genome shotgun (WGS) entry which is preliminary data.</text>
</comment>
<accession>A0A9W9AJ87</accession>
<protein>
    <submittedName>
        <fullName evidence="1">Uncharacterized protein</fullName>
    </submittedName>
</protein>
<dbReference type="EMBL" id="JANVFS010000012">
    <property type="protein sequence ID" value="KAJ4484191.1"/>
    <property type="molecule type" value="Genomic_DNA"/>
</dbReference>
<dbReference type="Proteomes" id="UP001150238">
    <property type="component" value="Unassembled WGS sequence"/>
</dbReference>
<organism evidence="1 2">
    <name type="scientific">Lentinula lateritia</name>
    <dbReference type="NCBI Taxonomy" id="40482"/>
    <lineage>
        <taxon>Eukaryota</taxon>
        <taxon>Fungi</taxon>
        <taxon>Dikarya</taxon>
        <taxon>Basidiomycota</taxon>
        <taxon>Agaricomycotina</taxon>
        <taxon>Agaricomycetes</taxon>
        <taxon>Agaricomycetidae</taxon>
        <taxon>Agaricales</taxon>
        <taxon>Marasmiineae</taxon>
        <taxon>Omphalotaceae</taxon>
        <taxon>Lentinula</taxon>
    </lineage>
</organism>